<comment type="caution">
    <text evidence="2">The sequence shown here is derived from an EMBL/GenBank/DDBJ whole genome shotgun (WGS) entry which is preliminary data.</text>
</comment>
<evidence type="ECO:0000313" key="3">
    <source>
        <dbReference type="Proteomes" id="UP001381693"/>
    </source>
</evidence>
<name>A0AAN8ZYY9_HALRR</name>
<feature type="region of interest" description="Disordered" evidence="1">
    <location>
        <begin position="55"/>
        <end position="89"/>
    </location>
</feature>
<dbReference type="EMBL" id="JAXCGZ010011948">
    <property type="protein sequence ID" value="KAK7073911.1"/>
    <property type="molecule type" value="Genomic_DNA"/>
</dbReference>
<gene>
    <name evidence="2" type="ORF">SK128_000865</name>
</gene>
<reference evidence="2 3" key="1">
    <citation type="submission" date="2023-11" db="EMBL/GenBank/DDBJ databases">
        <title>Halocaridina rubra genome assembly.</title>
        <authorList>
            <person name="Smith C."/>
        </authorList>
    </citation>
    <scope>NUCLEOTIDE SEQUENCE [LARGE SCALE GENOMIC DNA]</scope>
    <source>
        <strain evidence="2">EP-1</strain>
        <tissue evidence="2">Whole</tissue>
    </source>
</reference>
<evidence type="ECO:0000256" key="1">
    <source>
        <dbReference type="SAM" id="MobiDB-lite"/>
    </source>
</evidence>
<dbReference type="Proteomes" id="UP001381693">
    <property type="component" value="Unassembled WGS sequence"/>
</dbReference>
<feature type="non-terminal residue" evidence="2">
    <location>
        <position position="1"/>
    </location>
</feature>
<sequence length="89" mass="9665">QSLLLVMNPPLTTASIHIFAHPFSLDGDFLLSPQSSSSSSSGWTSPLSLCQQPIAEADSTQQPIAEADTTQQLTWHRGHRDHSILTPNN</sequence>
<proteinExistence type="predicted"/>
<protein>
    <submittedName>
        <fullName evidence="2">Uncharacterized protein</fullName>
    </submittedName>
</protein>
<keyword evidence="3" id="KW-1185">Reference proteome</keyword>
<feature type="compositionally biased region" description="Polar residues" evidence="1">
    <location>
        <begin position="58"/>
        <end position="74"/>
    </location>
</feature>
<accession>A0AAN8ZYY9</accession>
<evidence type="ECO:0000313" key="2">
    <source>
        <dbReference type="EMBL" id="KAK7073911.1"/>
    </source>
</evidence>
<feature type="non-terminal residue" evidence="2">
    <location>
        <position position="89"/>
    </location>
</feature>
<dbReference type="AlphaFoldDB" id="A0AAN8ZYY9"/>
<organism evidence="2 3">
    <name type="scientific">Halocaridina rubra</name>
    <name type="common">Hawaiian red shrimp</name>
    <dbReference type="NCBI Taxonomy" id="373956"/>
    <lineage>
        <taxon>Eukaryota</taxon>
        <taxon>Metazoa</taxon>
        <taxon>Ecdysozoa</taxon>
        <taxon>Arthropoda</taxon>
        <taxon>Crustacea</taxon>
        <taxon>Multicrustacea</taxon>
        <taxon>Malacostraca</taxon>
        <taxon>Eumalacostraca</taxon>
        <taxon>Eucarida</taxon>
        <taxon>Decapoda</taxon>
        <taxon>Pleocyemata</taxon>
        <taxon>Caridea</taxon>
        <taxon>Atyoidea</taxon>
        <taxon>Atyidae</taxon>
        <taxon>Halocaridina</taxon>
    </lineage>
</organism>